<dbReference type="AlphaFoldDB" id="A0A150XFD6"/>
<evidence type="ECO:0000313" key="2">
    <source>
        <dbReference type="Proteomes" id="UP000075606"/>
    </source>
</evidence>
<keyword evidence="2" id="KW-1185">Reference proteome</keyword>
<accession>A0A150XFD6</accession>
<protein>
    <submittedName>
        <fullName evidence="1">Uncharacterized protein</fullName>
    </submittedName>
</protein>
<proteinExistence type="predicted"/>
<dbReference type="Proteomes" id="UP000075606">
    <property type="component" value="Unassembled WGS sequence"/>
</dbReference>
<sequence>MAVAIVSCDPLEETFEELDNSTDSSISADLEFTMSDDDYELLEDVPGGAGIAQYKNFDNPNEPKEFLPIVLSMKYPHLGNGSSALVTYNFYNGSSPDLRGDYWEYTVTSDEYDQLGFRFGNFSNLSADIPKYAEFKQPDAWDGDYMDIEHKFYNGSGVETITSRAVYTVSDGWQYTFILPADSYGDFFGESGTDFSNSGEGLDKVPVYLNNFRVNFVEAGTRLVVQYNYDDGEDGDVPAVGLYIFNGTEWLLYNDHYQVTPDVLQLGYEAGEWVPDNTIKYTLSNADYATIGAEYTGTPRGDNLVSFGNFNRTGGSTSWSSEQVIDALAFLLDSGGFVTEEGQKYQITIVIYNGSTTTEVWNLIRENGEWVEKQ</sequence>
<name>A0A150XFD6_9BACT</name>
<organism evidence="1 2">
    <name type="scientific">Roseivirga spongicola</name>
    <dbReference type="NCBI Taxonomy" id="333140"/>
    <lineage>
        <taxon>Bacteria</taxon>
        <taxon>Pseudomonadati</taxon>
        <taxon>Bacteroidota</taxon>
        <taxon>Cytophagia</taxon>
        <taxon>Cytophagales</taxon>
        <taxon>Roseivirgaceae</taxon>
        <taxon>Roseivirga</taxon>
    </lineage>
</organism>
<comment type="caution">
    <text evidence="1">The sequence shown here is derived from an EMBL/GenBank/DDBJ whole genome shotgun (WGS) entry which is preliminary data.</text>
</comment>
<reference evidence="1 2" key="1">
    <citation type="submission" date="2016-01" db="EMBL/GenBank/DDBJ databases">
        <title>Genome sequencing of Roseivirga spongicola UST030701-084.</title>
        <authorList>
            <person name="Selvaratnam C."/>
            <person name="Thevarajoo S."/>
            <person name="Goh K.M."/>
            <person name="Ee R."/>
            <person name="Chan K.-G."/>
            <person name="Chong C.S."/>
        </authorList>
    </citation>
    <scope>NUCLEOTIDE SEQUENCE [LARGE SCALE GENOMIC DNA]</scope>
    <source>
        <strain evidence="1 2">UST030701-084</strain>
    </source>
</reference>
<gene>
    <name evidence="1" type="ORF">AWW68_01150</name>
</gene>
<dbReference type="STRING" id="333140.AWW68_01150"/>
<dbReference type="EMBL" id="LRPC01000001">
    <property type="protein sequence ID" value="KYG77406.1"/>
    <property type="molecule type" value="Genomic_DNA"/>
</dbReference>
<evidence type="ECO:0000313" key="1">
    <source>
        <dbReference type="EMBL" id="KYG77406.1"/>
    </source>
</evidence>